<evidence type="ECO:0000259" key="5">
    <source>
        <dbReference type="Pfam" id="PF00270"/>
    </source>
</evidence>
<dbReference type="GO" id="GO:0005524">
    <property type="term" value="F:ATP binding"/>
    <property type="evidence" value="ECO:0007669"/>
    <property type="project" value="UniProtKB-KW"/>
</dbReference>
<proteinExistence type="predicted"/>
<dbReference type="EMBL" id="BLLF01004522">
    <property type="protein sequence ID" value="GFH29779.1"/>
    <property type="molecule type" value="Genomic_DNA"/>
</dbReference>
<dbReference type="Pfam" id="PF00270">
    <property type="entry name" value="DEAD"/>
    <property type="match status" value="1"/>
</dbReference>
<protein>
    <submittedName>
        <fullName evidence="6">DEAD box RNA helicase CiRH22</fullName>
    </submittedName>
</protein>
<dbReference type="AlphaFoldDB" id="A0A6A0AAF9"/>
<evidence type="ECO:0000313" key="6">
    <source>
        <dbReference type="EMBL" id="GFH29779.1"/>
    </source>
</evidence>
<dbReference type="SUPFAM" id="SSF52540">
    <property type="entry name" value="P-loop containing nucleoside triphosphate hydrolases"/>
    <property type="match status" value="1"/>
</dbReference>
<name>A0A6A0AAF9_HAELA</name>
<dbReference type="InterPro" id="IPR011545">
    <property type="entry name" value="DEAD/DEAH_box_helicase_dom"/>
</dbReference>
<dbReference type="PANTHER" id="PTHR47959">
    <property type="entry name" value="ATP-DEPENDENT RNA HELICASE RHLE-RELATED"/>
    <property type="match status" value="1"/>
</dbReference>
<keyword evidence="3 6" id="KW-0347">Helicase</keyword>
<accession>A0A6A0AAF9</accession>
<dbReference type="GO" id="GO:0005829">
    <property type="term" value="C:cytosol"/>
    <property type="evidence" value="ECO:0007669"/>
    <property type="project" value="TreeGrafter"/>
</dbReference>
<evidence type="ECO:0000313" key="7">
    <source>
        <dbReference type="Proteomes" id="UP000485058"/>
    </source>
</evidence>
<dbReference type="Gene3D" id="3.40.50.300">
    <property type="entry name" value="P-loop containing nucleotide triphosphate hydrolases"/>
    <property type="match status" value="1"/>
</dbReference>
<dbReference type="GO" id="GO:0016787">
    <property type="term" value="F:hydrolase activity"/>
    <property type="evidence" value="ECO:0007669"/>
    <property type="project" value="UniProtKB-KW"/>
</dbReference>
<evidence type="ECO:0000256" key="1">
    <source>
        <dbReference type="ARBA" id="ARBA00022741"/>
    </source>
</evidence>
<evidence type="ECO:0000256" key="4">
    <source>
        <dbReference type="ARBA" id="ARBA00022840"/>
    </source>
</evidence>
<dbReference type="GO" id="GO:0003676">
    <property type="term" value="F:nucleic acid binding"/>
    <property type="evidence" value="ECO:0007669"/>
    <property type="project" value="InterPro"/>
</dbReference>
<keyword evidence="1" id="KW-0547">Nucleotide-binding</keyword>
<keyword evidence="7" id="KW-1185">Reference proteome</keyword>
<gene>
    <name evidence="6" type="ORF">HaLaN_28498</name>
</gene>
<keyword evidence="4" id="KW-0067">ATP-binding</keyword>
<evidence type="ECO:0000256" key="3">
    <source>
        <dbReference type="ARBA" id="ARBA00022806"/>
    </source>
</evidence>
<dbReference type="PANTHER" id="PTHR47959:SF13">
    <property type="entry name" value="ATP-DEPENDENT RNA HELICASE RHLE"/>
    <property type="match status" value="1"/>
</dbReference>
<organism evidence="6 7">
    <name type="scientific">Haematococcus lacustris</name>
    <name type="common">Green alga</name>
    <name type="synonym">Haematococcus pluvialis</name>
    <dbReference type="NCBI Taxonomy" id="44745"/>
    <lineage>
        <taxon>Eukaryota</taxon>
        <taxon>Viridiplantae</taxon>
        <taxon>Chlorophyta</taxon>
        <taxon>core chlorophytes</taxon>
        <taxon>Chlorophyceae</taxon>
        <taxon>CS clade</taxon>
        <taxon>Chlamydomonadales</taxon>
        <taxon>Haematococcaceae</taxon>
        <taxon>Haematococcus</taxon>
    </lineage>
</organism>
<keyword evidence="2" id="KW-0378">Hydrolase</keyword>
<dbReference type="InterPro" id="IPR027417">
    <property type="entry name" value="P-loop_NTPase"/>
</dbReference>
<sequence length="145" mass="15678">MWAQPRTFSANSAAPARPILPRGRGYAKGIRRRPSVVAEAAATARFFADEGITYETLGLHHEVVTALEQLQLPRPAHIQALTAPVLLTGKNAVVAAETGSGKTLAYVAPIASMLLRQKRRQATSARSVALLEMTNPCEAQHPHHR</sequence>
<comment type="caution">
    <text evidence="6">The sequence shown here is derived from an EMBL/GenBank/DDBJ whole genome shotgun (WGS) entry which is preliminary data.</text>
</comment>
<reference evidence="6 7" key="1">
    <citation type="submission" date="2020-02" db="EMBL/GenBank/DDBJ databases">
        <title>Draft genome sequence of Haematococcus lacustris strain NIES-144.</title>
        <authorList>
            <person name="Morimoto D."/>
            <person name="Nakagawa S."/>
            <person name="Yoshida T."/>
            <person name="Sawayama S."/>
        </authorList>
    </citation>
    <scope>NUCLEOTIDE SEQUENCE [LARGE SCALE GENOMIC DNA]</scope>
    <source>
        <strain evidence="6 7">NIES-144</strain>
    </source>
</reference>
<dbReference type="GO" id="GO:0003724">
    <property type="term" value="F:RNA helicase activity"/>
    <property type="evidence" value="ECO:0007669"/>
    <property type="project" value="TreeGrafter"/>
</dbReference>
<feature type="domain" description="DEAD/DEAH-box helicase" evidence="5">
    <location>
        <begin position="77"/>
        <end position="119"/>
    </location>
</feature>
<dbReference type="Proteomes" id="UP000485058">
    <property type="component" value="Unassembled WGS sequence"/>
</dbReference>
<evidence type="ECO:0000256" key="2">
    <source>
        <dbReference type="ARBA" id="ARBA00022801"/>
    </source>
</evidence>
<dbReference type="InterPro" id="IPR050079">
    <property type="entry name" value="DEAD_box_RNA_helicase"/>
</dbReference>